<keyword evidence="9" id="KW-0325">Glycoprotein</keyword>
<feature type="transmembrane region" description="Helical" evidence="12">
    <location>
        <begin position="1162"/>
        <end position="1181"/>
    </location>
</feature>
<evidence type="ECO:0000256" key="1">
    <source>
        <dbReference type="ARBA" id="ARBA00004141"/>
    </source>
</evidence>
<evidence type="ECO:0000313" key="16">
    <source>
        <dbReference type="Proteomes" id="UP000037460"/>
    </source>
</evidence>
<keyword evidence="5" id="KW-0851">Voltage-gated channel</keyword>
<evidence type="ECO:0000256" key="12">
    <source>
        <dbReference type="SAM" id="Phobius"/>
    </source>
</evidence>
<evidence type="ECO:0000256" key="11">
    <source>
        <dbReference type="SAM" id="MobiDB-lite"/>
    </source>
</evidence>
<dbReference type="InterPro" id="IPR005821">
    <property type="entry name" value="Ion_trans_dom"/>
</dbReference>
<keyword evidence="3 12" id="KW-0812">Transmembrane</keyword>
<comment type="caution">
    <text evidence="15">The sequence shown here is derived from an EMBL/GenBank/DDBJ whole genome shotgun (WGS) entry which is preliminary data.</text>
</comment>
<evidence type="ECO:0000259" key="13">
    <source>
        <dbReference type="Pfam" id="PF00520"/>
    </source>
</evidence>
<gene>
    <name evidence="15" type="ORF">Ctob_004924</name>
</gene>
<evidence type="ECO:0000256" key="9">
    <source>
        <dbReference type="ARBA" id="ARBA00023180"/>
    </source>
</evidence>
<dbReference type="SUPFAM" id="SSF81324">
    <property type="entry name" value="Voltage-gated potassium channels"/>
    <property type="match status" value="4"/>
</dbReference>
<dbReference type="PANTHER" id="PTHR10037">
    <property type="entry name" value="VOLTAGE-GATED CATION CHANNEL CALCIUM AND SODIUM"/>
    <property type="match status" value="1"/>
</dbReference>
<organism evidence="15 16">
    <name type="scientific">Chrysochromulina tobinii</name>
    <dbReference type="NCBI Taxonomy" id="1460289"/>
    <lineage>
        <taxon>Eukaryota</taxon>
        <taxon>Haptista</taxon>
        <taxon>Haptophyta</taxon>
        <taxon>Prymnesiophyceae</taxon>
        <taxon>Prymnesiales</taxon>
        <taxon>Chrysochromulinaceae</taxon>
        <taxon>Chrysochromulina</taxon>
    </lineage>
</organism>
<feature type="domain" description="Ion transport" evidence="13">
    <location>
        <begin position="1126"/>
        <end position="1378"/>
    </location>
</feature>
<comment type="subcellular location">
    <subcellularLocation>
        <location evidence="1">Membrane</location>
        <topology evidence="1">Multi-pass membrane protein</topology>
    </subcellularLocation>
</comment>
<feature type="compositionally biased region" description="Gly residues" evidence="11">
    <location>
        <begin position="1552"/>
        <end position="1565"/>
    </location>
</feature>
<evidence type="ECO:0000256" key="8">
    <source>
        <dbReference type="ARBA" id="ARBA00023136"/>
    </source>
</evidence>
<dbReference type="Gene3D" id="1.10.287.70">
    <property type="match status" value="4"/>
</dbReference>
<reference evidence="16" key="1">
    <citation type="journal article" date="2015" name="PLoS Genet.">
        <title>Genome Sequence and Transcriptome Analyses of Chrysochromulina tobin: Metabolic Tools for Enhanced Algal Fitness in the Prominent Order Prymnesiales (Haptophyceae).</title>
        <authorList>
            <person name="Hovde B.T."/>
            <person name="Deodato C.R."/>
            <person name="Hunsperger H.M."/>
            <person name="Ryken S.A."/>
            <person name="Yost W."/>
            <person name="Jha R.K."/>
            <person name="Patterson J."/>
            <person name="Monnat R.J. Jr."/>
            <person name="Barlow S.B."/>
            <person name="Starkenburg S.R."/>
            <person name="Cattolico R.A."/>
        </authorList>
    </citation>
    <scope>NUCLEOTIDE SEQUENCE</scope>
    <source>
        <strain evidence="16">CCMP291</strain>
    </source>
</reference>
<evidence type="ECO:0000256" key="6">
    <source>
        <dbReference type="ARBA" id="ARBA00022989"/>
    </source>
</evidence>
<dbReference type="Pfam" id="PF16905">
    <property type="entry name" value="GPHH"/>
    <property type="match status" value="1"/>
</dbReference>
<feature type="transmembrane region" description="Helical" evidence="12">
    <location>
        <begin position="168"/>
        <end position="188"/>
    </location>
</feature>
<keyword evidence="10" id="KW-0407">Ion channel</keyword>
<name>A0A0M0JAK8_9EUKA</name>
<dbReference type="EMBL" id="JWZX01003185">
    <property type="protein sequence ID" value="KOO23505.1"/>
    <property type="molecule type" value="Genomic_DNA"/>
</dbReference>
<accession>A0A0M0JAK8</accession>
<dbReference type="Proteomes" id="UP000037460">
    <property type="component" value="Unassembled WGS sequence"/>
</dbReference>
<evidence type="ECO:0000256" key="7">
    <source>
        <dbReference type="ARBA" id="ARBA00023065"/>
    </source>
</evidence>
<dbReference type="InterPro" id="IPR027359">
    <property type="entry name" value="Volt_channel_dom_sf"/>
</dbReference>
<dbReference type="GO" id="GO:0022843">
    <property type="term" value="F:voltage-gated monoatomic cation channel activity"/>
    <property type="evidence" value="ECO:0007669"/>
    <property type="project" value="UniProtKB-ARBA"/>
</dbReference>
<evidence type="ECO:0000256" key="4">
    <source>
        <dbReference type="ARBA" id="ARBA00022737"/>
    </source>
</evidence>
<dbReference type="GO" id="GO:0005248">
    <property type="term" value="F:voltage-gated sodium channel activity"/>
    <property type="evidence" value="ECO:0007669"/>
    <property type="project" value="TreeGrafter"/>
</dbReference>
<feature type="transmembrane region" description="Helical" evidence="12">
    <location>
        <begin position="862"/>
        <end position="889"/>
    </location>
</feature>
<evidence type="ECO:0000256" key="3">
    <source>
        <dbReference type="ARBA" id="ARBA00022692"/>
    </source>
</evidence>
<feature type="transmembrane region" description="Helical" evidence="12">
    <location>
        <begin position="1245"/>
        <end position="1273"/>
    </location>
</feature>
<keyword evidence="7" id="KW-0406">Ion transport</keyword>
<feature type="transmembrane region" description="Helical" evidence="12">
    <location>
        <begin position="831"/>
        <end position="850"/>
    </location>
</feature>
<keyword evidence="2" id="KW-0813">Transport</keyword>
<feature type="transmembrane region" description="Helical" evidence="12">
    <location>
        <begin position="1343"/>
        <end position="1369"/>
    </location>
</feature>
<feature type="transmembrane region" description="Helical" evidence="12">
    <location>
        <begin position="1031"/>
        <end position="1055"/>
    </location>
</feature>
<feature type="domain" description="Ion transport" evidence="13">
    <location>
        <begin position="40"/>
        <end position="300"/>
    </location>
</feature>
<dbReference type="Gene3D" id="1.10.238.10">
    <property type="entry name" value="EF-hand"/>
    <property type="match status" value="1"/>
</dbReference>
<feature type="region of interest" description="Disordered" evidence="11">
    <location>
        <begin position="1531"/>
        <end position="1565"/>
    </location>
</feature>
<dbReference type="InterPro" id="IPR031649">
    <property type="entry name" value="GPHH_dom"/>
</dbReference>
<feature type="transmembrane region" description="Helical" evidence="12">
    <location>
        <begin position="272"/>
        <end position="295"/>
    </location>
</feature>
<feature type="transmembrane region" description="Helical" evidence="12">
    <location>
        <begin position="793"/>
        <end position="810"/>
    </location>
</feature>
<sequence>MEYGDTAPLLPGNTGKNPCGCTTRNSIRRSAISLVQWWGFDAFILMIIGCNTIMMMTDSPLDTDETSDKAMIIAKMELIFNCIFTIEMSIKITALGCSDYVKDPWNLLDATVVTSAWAPYFLPTSGNYSWLRAVRVLRALRTVNRLPSLKALVNTLLSFETLQGLSNVSVLFCFFLFLFGILGVNMFAGKLHFRCTEPGSSEWVDDTAVCATSADCEGEQTCEYYEINPADGALSYDNVLYAFVTIFQAVTLEGWVDQMYMLGITTNETTTVIYYIFLVVFGAMFIVQLFLAVMFDAYFKQIRVDETLPPDEVLEAVVTAEPQVKKLSKWEWLIYVMIVGNTVTMCLIHEGQSEELTYIVEMSNYFFTACFSVEMLVKLVANGCGKYFESGWNTFDFFVTWCSLIDLLMEVYGHETDVLRAMRVARVLRLLRLDNEMRRFELTIVKAADKVVNLSGILVLCIIVYALLGMELFGGKLGEEPMRTNFDYFSNAFITVFVVTSGENWNDVYGGTLPYSGGPLSVLYFVPLFILSNYVLVNLFVAIISWGWETAAEDLEDPEEKVASEEKKAEVEKLRAELASALTALRSAHTNVLLELQELIGAKQLGFSAASGSRLMARMGQLFKDFESAADQAGPDELKGVAGLTLGFASMVKGLGELLDDAASLKASSEVSLLLEYWESEHARMSGALPAVAGKETIAKLTELLKKYATTITANRVLMSAVASLRAQERAKRDARGPRFKVDAESAPEVDPDFAVVPFNGDAPGAAFLPLTLDMNVSAFHRQLRAILTHQNFDNFIIFIIVLSSLSLALDMPTVAPDSQLAISLDYSDKFFTIIFVIEAALKLVTFGLFGEEGYFTSYWNILDFSIVTTSVISILSAGAEGFGVFKALRAIRTLRPLRVIQRFKGLKMVVNSLFRAIPAVLNVGQVCFLVLIVYGLFGMTFLMGRLGHCNDDTIGAKIDCVGTFTDESGEEKARWWGNPDVANFDSIGYAMLTLFEMSTLEMWPDVMFLAMDSDPTATGQPLVQNQNAWMAVYIISWIVISAFLLLNLFVGVVLENFNAIRQAEDGSGFLSDDQKEWSKTLQNVLSVRAEKMVRTPFGKNCFARFRRAIFMLVQGDRENRALPIAFEKFVISLVILNVFAMSLTYYGQPEYMSVFSDYCDIFFTVAFTTEMVLKITGLGLRQYLMSGWNVFDGTLVTIALAADALQGLESLGIKIDPGTVRMLRVFRIARLLRLMKMGGGLNRLITTIVVAVPALANVGVLLILFLYIYTILGIELFHNLPLHGDFINYDANFATFGTAMLTLFRCITGESYNGIMHDAMVTEAHSEPGRCSDAEGTCGSPITAVVFFISFIVIEAMVMLNLIVAVVLDTFAEEEAAEEMKLSPSQIENFVDAWKELDPDATHFMPTKDLKKLLLLLDAPLGYRDIPPADSATLTEHLKSLEVPDRSGSIAFHDALEAFGKKAFGSEIELPQGTDVLRNITKQYGEVFKSTALHKTVVSQYSSAYIYAVIRMQNAFRKRLARKKMLLGLSPNASLPKGSGGAKQAAPPKRGGPGAPKTGGGRKK</sequence>
<evidence type="ECO:0000256" key="2">
    <source>
        <dbReference type="ARBA" id="ARBA00022448"/>
    </source>
</evidence>
<dbReference type="PANTHER" id="PTHR10037:SF62">
    <property type="entry name" value="SODIUM CHANNEL PROTEIN 60E"/>
    <property type="match status" value="1"/>
</dbReference>
<feature type="domain" description="Voltage-dependent L-type calcium channel IQ-associated" evidence="14">
    <location>
        <begin position="1390"/>
        <end position="1445"/>
    </location>
</feature>
<feature type="transmembrane region" description="Helical" evidence="12">
    <location>
        <begin position="910"/>
        <end position="938"/>
    </location>
</feature>
<evidence type="ECO:0000256" key="10">
    <source>
        <dbReference type="ARBA" id="ARBA00023303"/>
    </source>
</evidence>
<evidence type="ECO:0000259" key="14">
    <source>
        <dbReference type="Pfam" id="PF16905"/>
    </source>
</evidence>
<proteinExistence type="predicted"/>
<dbReference type="Pfam" id="PF00520">
    <property type="entry name" value="Ion_trans"/>
    <property type="match status" value="4"/>
</dbReference>
<dbReference type="GO" id="GO:0001518">
    <property type="term" value="C:voltage-gated sodium channel complex"/>
    <property type="evidence" value="ECO:0007669"/>
    <property type="project" value="TreeGrafter"/>
</dbReference>
<dbReference type="OrthoDB" id="193091at2759"/>
<evidence type="ECO:0000313" key="15">
    <source>
        <dbReference type="EMBL" id="KOO23505.1"/>
    </source>
</evidence>
<feature type="transmembrane region" description="Helical" evidence="12">
    <location>
        <begin position="34"/>
        <end position="54"/>
    </location>
</feature>
<feature type="domain" description="Ion transport" evidence="13">
    <location>
        <begin position="790"/>
        <end position="1064"/>
    </location>
</feature>
<keyword evidence="8 12" id="KW-0472">Membrane</keyword>
<feature type="transmembrane region" description="Helical" evidence="12">
    <location>
        <begin position="239"/>
        <end position="256"/>
    </location>
</feature>
<keyword evidence="16" id="KW-1185">Reference proteome</keyword>
<feature type="transmembrane region" description="Helical" evidence="12">
    <location>
        <begin position="447"/>
        <end position="468"/>
    </location>
</feature>
<feature type="domain" description="Ion transport" evidence="13">
    <location>
        <begin position="330"/>
        <end position="545"/>
    </location>
</feature>
<dbReference type="FunFam" id="1.20.120.350:FF:000009">
    <property type="entry name" value="Voltage-dependent T-type calcium channel subunit alpha"/>
    <property type="match status" value="1"/>
</dbReference>
<keyword evidence="6 12" id="KW-1133">Transmembrane helix</keyword>
<evidence type="ECO:0000256" key="5">
    <source>
        <dbReference type="ARBA" id="ARBA00022882"/>
    </source>
</evidence>
<keyword evidence="4" id="KW-0677">Repeat</keyword>
<dbReference type="InterPro" id="IPR043203">
    <property type="entry name" value="VGCC_Ca_Na"/>
</dbReference>
<dbReference type="Gene3D" id="1.20.120.350">
    <property type="entry name" value="Voltage-gated potassium channels. Chain C"/>
    <property type="match status" value="4"/>
</dbReference>
<feature type="transmembrane region" description="Helical" evidence="12">
    <location>
        <begin position="1130"/>
        <end position="1147"/>
    </location>
</feature>
<feature type="transmembrane region" description="Helical" evidence="12">
    <location>
        <begin position="522"/>
        <end position="548"/>
    </location>
</feature>
<protein>
    <submittedName>
        <fullName evidence="15">Voltage-gated ion channel superfamily</fullName>
    </submittedName>
</protein>
<dbReference type="PROSITE" id="PS50096">
    <property type="entry name" value="IQ"/>
    <property type="match status" value="1"/>
</dbReference>